<feature type="transmembrane region" description="Helical" evidence="8">
    <location>
        <begin position="273"/>
        <end position="294"/>
    </location>
</feature>
<reference evidence="9 10" key="1">
    <citation type="submission" date="2019-10" db="EMBL/GenBank/DDBJ databases">
        <title>Whole-genome sequence of the extremophile Heliorestis acidaminivorans DSM 24790.</title>
        <authorList>
            <person name="Kyndt J.A."/>
            <person name="Meyer T.E."/>
        </authorList>
    </citation>
    <scope>NUCLEOTIDE SEQUENCE [LARGE SCALE GENOMIC DNA]</scope>
    <source>
        <strain evidence="9 10">DSM 24790</strain>
    </source>
</reference>
<proteinExistence type="inferred from homology"/>
<dbReference type="InterPro" id="IPR004761">
    <property type="entry name" value="Spore_GerAB"/>
</dbReference>
<dbReference type="EMBL" id="WBXO01000003">
    <property type="protein sequence ID" value="KAB2953368.1"/>
    <property type="molecule type" value="Genomic_DNA"/>
</dbReference>
<feature type="transmembrane region" description="Helical" evidence="8">
    <location>
        <begin position="86"/>
        <end position="108"/>
    </location>
</feature>
<protein>
    <submittedName>
        <fullName evidence="9">GerAB/ArcD/ProY family transporter</fullName>
    </submittedName>
</protein>
<evidence type="ECO:0000256" key="3">
    <source>
        <dbReference type="ARBA" id="ARBA00022448"/>
    </source>
</evidence>
<feature type="transmembrane region" description="Helical" evidence="8">
    <location>
        <begin position="147"/>
        <end position="166"/>
    </location>
</feature>
<dbReference type="AlphaFoldDB" id="A0A6I0F222"/>
<dbReference type="PANTHER" id="PTHR34975">
    <property type="entry name" value="SPORE GERMINATION PROTEIN A2"/>
    <property type="match status" value="1"/>
</dbReference>
<feature type="transmembrane region" description="Helical" evidence="8">
    <location>
        <begin position="120"/>
        <end position="140"/>
    </location>
</feature>
<evidence type="ECO:0000256" key="1">
    <source>
        <dbReference type="ARBA" id="ARBA00004141"/>
    </source>
</evidence>
<keyword evidence="7 8" id="KW-0472">Membrane</keyword>
<evidence type="ECO:0000256" key="8">
    <source>
        <dbReference type="SAM" id="Phobius"/>
    </source>
</evidence>
<feature type="transmembrane region" description="Helical" evidence="8">
    <location>
        <begin position="186"/>
        <end position="209"/>
    </location>
</feature>
<organism evidence="9 10">
    <name type="scientific">Heliorestis acidaminivorans</name>
    <dbReference type="NCBI Taxonomy" id="553427"/>
    <lineage>
        <taxon>Bacteria</taxon>
        <taxon>Bacillati</taxon>
        <taxon>Bacillota</taxon>
        <taxon>Clostridia</taxon>
        <taxon>Eubacteriales</taxon>
        <taxon>Heliobacteriaceae</taxon>
        <taxon>Heliorestis</taxon>
    </lineage>
</organism>
<sequence>MKIRKKDGVIGSFEAFCLCNYLIYTKMFLAMPRHLIEEAGPIAWAVPILVLIFSLLFFYILTNLLQRFEDLSFLEIIGELWGSSMQWIIGVLFAFLFLVITAYQLRIIGEFLLSTLLPQTPLSAVLFIMVATFVYLAYFGIENLARLAGLLFPWLLVAFVVTFLLAVGRGEFYNFSPWLGYGEWRLFVSTVNHIGIYKEILLLAFIAPLFRKHQTLRRTGFTSLIFVAFFFFFAMAIYIYVFPVHTGSELGFPLFQLTRLVYYGAFLQRIDPLFMFVWASISIVGMATGLYVSALSLAQGAKASDYRPFLFPLAVILLAIAFYHESSMEAVKNYRLFPAYIAIPFFGIPILAWLWALLFHRQRRQRQ</sequence>
<evidence type="ECO:0000313" key="10">
    <source>
        <dbReference type="Proteomes" id="UP000468766"/>
    </source>
</evidence>
<feature type="transmembrane region" description="Helical" evidence="8">
    <location>
        <begin position="336"/>
        <end position="359"/>
    </location>
</feature>
<dbReference type="OrthoDB" id="1675410at2"/>
<dbReference type="Pfam" id="PF03845">
    <property type="entry name" value="Spore_permease"/>
    <property type="match status" value="1"/>
</dbReference>
<feature type="transmembrane region" description="Helical" evidence="8">
    <location>
        <begin position="221"/>
        <end position="241"/>
    </location>
</feature>
<dbReference type="GO" id="GO:0009847">
    <property type="term" value="P:spore germination"/>
    <property type="evidence" value="ECO:0007669"/>
    <property type="project" value="InterPro"/>
</dbReference>
<keyword evidence="5 8" id="KW-0812">Transmembrane</keyword>
<dbReference type="RefSeq" id="WP_151619356.1">
    <property type="nucleotide sequence ID" value="NZ_WBXO01000003.1"/>
</dbReference>
<evidence type="ECO:0000256" key="6">
    <source>
        <dbReference type="ARBA" id="ARBA00022989"/>
    </source>
</evidence>
<comment type="caution">
    <text evidence="9">The sequence shown here is derived from an EMBL/GenBank/DDBJ whole genome shotgun (WGS) entry which is preliminary data.</text>
</comment>
<keyword evidence="6 8" id="KW-1133">Transmembrane helix</keyword>
<evidence type="ECO:0000256" key="4">
    <source>
        <dbReference type="ARBA" id="ARBA00022544"/>
    </source>
</evidence>
<keyword evidence="10" id="KW-1185">Reference proteome</keyword>
<dbReference type="NCBIfam" id="TIGR00912">
    <property type="entry name" value="2A0309"/>
    <property type="match status" value="1"/>
</dbReference>
<accession>A0A6I0F222</accession>
<comment type="subcellular location">
    <subcellularLocation>
        <location evidence="1">Membrane</location>
        <topology evidence="1">Multi-pass membrane protein</topology>
    </subcellularLocation>
</comment>
<dbReference type="PANTHER" id="PTHR34975:SF2">
    <property type="entry name" value="SPORE GERMINATION PROTEIN A2"/>
    <property type="match status" value="1"/>
</dbReference>
<evidence type="ECO:0000256" key="2">
    <source>
        <dbReference type="ARBA" id="ARBA00007998"/>
    </source>
</evidence>
<feature type="transmembrane region" description="Helical" evidence="8">
    <location>
        <begin position="42"/>
        <end position="65"/>
    </location>
</feature>
<keyword evidence="4" id="KW-0309">Germination</keyword>
<dbReference type="GO" id="GO:0016020">
    <property type="term" value="C:membrane"/>
    <property type="evidence" value="ECO:0007669"/>
    <property type="project" value="UniProtKB-SubCell"/>
</dbReference>
<name>A0A6I0F222_9FIRM</name>
<gene>
    <name evidence="9" type="ORF">F9B85_05510</name>
</gene>
<evidence type="ECO:0000313" key="9">
    <source>
        <dbReference type="EMBL" id="KAB2953368.1"/>
    </source>
</evidence>
<evidence type="ECO:0000256" key="7">
    <source>
        <dbReference type="ARBA" id="ARBA00023136"/>
    </source>
</evidence>
<feature type="transmembrane region" description="Helical" evidence="8">
    <location>
        <begin position="306"/>
        <end position="324"/>
    </location>
</feature>
<evidence type="ECO:0000256" key="5">
    <source>
        <dbReference type="ARBA" id="ARBA00022692"/>
    </source>
</evidence>
<dbReference type="Proteomes" id="UP000468766">
    <property type="component" value="Unassembled WGS sequence"/>
</dbReference>
<keyword evidence="3" id="KW-0813">Transport</keyword>
<feature type="transmembrane region" description="Helical" evidence="8">
    <location>
        <begin position="12"/>
        <end position="30"/>
    </location>
</feature>
<comment type="similarity">
    <text evidence="2">Belongs to the amino acid-polyamine-organocation (APC) superfamily. Spore germination protein (SGP) (TC 2.A.3.9) family.</text>
</comment>